<dbReference type="InterPro" id="IPR022893">
    <property type="entry name" value="Shikimate_DH_fam"/>
</dbReference>
<keyword evidence="3" id="KW-0057">Aromatic amino acid biosynthesis</keyword>
<dbReference type="GO" id="GO:0009073">
    <property type="term" value="P:aromatic amino acid family biosynthetic process"/>
    <property type="evidence" value="ECO:0007669"/>
    <property type="project" value="UniProtKB-KW"/>
</dbReference>
<comment type="pathway">
    <text evidence="1">Metabolic intermediate biosynthesis; chorismate biosynthesis; chorismate from D-erythrose 4-phosphate and phosphoenolpyruvate: step 4/7.</text>
</comment>
<dbReference type="CDD" id="cd01065">
    <property type="entry name" value="NAD_bind_Shikimate_DH"/>
    <property type="match status" value="1"/>
</dbReference>
<evidence type="ECO:0000256" key="2">
    <source>
        <dbReference type="ARBA" id="ARBA00023002"/>
    </source>
</evidence>
<dbReference type="Proteomes" id="UP000316167">
    <property type="component" value="Unassembled WGS sequence"/>
</dbReference>
<dbReference type="EMBL" id="VLLE01000002">
    <property type="protein sequence ID" value="TWI84890.1"/>
    <property type="molecule type" value="Genomic_DNA"/>
</dbReference>
<dbReference type="PANTHER" id="PTHR21089:SF1">
    <property type="entry name" value="BIFUNCTIONAL 3-DEHYDROQUINATE DEHYDRATASE_SHIKIMATE DEHYDROGENASE, CHLOROPLASTIC"/>
    <property type="match status" value="1"/>
</dbReference>
<accession>A0A562SVV4</accession>
<dbReference type="GO" id="GO:0050661">
    <property type="term" value="F:NADP binding"/>
    <property type="evidence" value="ECO:0007669"/>
    <property type="project" value="TreeGrafter"/>
</dbReference>
<dbReference type="GO" id="GO:0009423">
    <property type="term" value="P:chorismate biosynthetic process"/>
    <property type="evidence" value="ECO:0007669"/>
    <property type="project" value="TreeGrafter"/>
</dbReference>
<comment type="caution">
    <text evidence="5">The sequence shown here is derived from an EMBL/GenBank/DDBJ whole genome shotgun (WGS) entry which is preliminary data.</text>
</comment>
<evidence type="ECO:0000259" key="4">
    <source>
        <dbReference type="Pfam" id="PF08501"/>
    </source>
</evidence>
<keyword evidence="3" id="KW-0028">Amino-acid biosynthesis</keyword>
<evidence type="ECO:0000256" key="3">
    <source>
        <dbReference type="ARBA" id="ARBA00023141"/>
    </source>
</evidence>
<dbReference type="OrthoDB" id="9792692at2"/>
<evidence type="ECO:0000313" key="5">
    <source>
        <dbReference type="EMBL" id="TWI84890.1"/>
    </source>
</evidence>
<dbReference type="GO" id="GO:0019632">
    <property type="term" value="P:shikimate metabolic process"/>
    <property type="evidence" value="ECO:0007669"/>
    <property type="project" value="TreeGrafter"/>
</dbReference>
<reference evidence="5 6" key="1">
    <citation type="journal article" date="2015" name="Stand. Genomic Sci.">
        <title>Genomic Encyclopedia of Bacterial and Archaeal Type Strains, Phase III: the genomes of soil and plant-associated and newly described type strains.</title>
        <authorList>
            <person name="Whitman W.B."/>
            <person name="Woyke T."/>
            <person name="Klenk H.P."/>
            <person name="Zhou Y."/>
            <person name="Lilburn T.G."/>
            <person name="Beck B.J."/>
            <person name="De Vos P."/>
            <person name="Vandamme P."/>
            <person name="Eisen J.A."/>
            <person name="Garrity G."/>
            <person name="Hugenholtz P."/>
            <person name="Kyrpides N.C."/>
        </authorList>
    </citation>
    <scope>NUCLEOTIDE SEQUENCE [LARGE SCALE GENOMIC DNA]</scope>
    <source>
        <strain evidence="5 6">CGMCC 1.7271</strain>
    </source>
</reference>
<name>A0A562SVV4_9BACT</name>
<dbReference type="SUPFAM" id="SSF53223">
    <property type="entry name" value="Aminoacid dehydrogenase-like, N-terminal domain"/>
    <property type="match status" value="1"/>
</dbReference>
<feature type="domain" description="Shikimate dehydrogenase substrate binding N-terminal" evidence="4">
    <location>
        <begin position="6"/>
        <end position="88"/>
    </location>
</feature>
<proteinExistence type="predicted"/>
<keyword evidence="6" id="KW-1185">Reference proteome</keyword>
<dbReference type="Gene3D" id="3.40.50.720">
    <property type="entry name" value="NAD(P)-binding Rossmann-like Domain"/>
    <property type="match status" value="1"/>
</dbReference>
<dbReference type="GO" id="GO:0005829">
    <property type="term" value="C:cytosol"/>
    <property type="evidence" value="ECO:0007669"/>
    <property type="project" value="TreeGrafter"/>
</dbReference>
<dbReference type="SUPFAM" id="SSF51735">
    <property type="entry name" value="NAD(P)-binding Rossmann-fold domains"/>
    <property type="match status" value="1"/>
</dbReference>
<dbReference type="PANTHER" id="PTHR21089">
    <property type="entry name" value="SHIKIMATE DEHYDROGENASE"/>
    <property type="match status" value="1"/>
</dbReference>
<keyword evidence="2" id="KW-0560">Oxidoreductase</keyword>
<evidence type="ECO:0000256" key="1">
    <source>
        <dbReference type="ARBA" id="ARBA00004871"/>
    </source>
</evidence>
<dbReference type="RefSeq" id="WP_144883342.1">
    <property type="nucleotide sequence ID" value="NZ_VLLE01000002.1"/>
</dbReference>
<dbReference type="Gene3D" id="3.40.50.10860">
    <property type="entry name" value="Leucine Dehydrogenase, chain A, domain 1"/>
    <property type="match status" value="1"/>
</dbReference>
<organism evidence="5 6">
    <name type="scientific">Lacibacter cauensis</name>
    <dbReference type="NCBI Taxonomy" id="510947"/>
    <lineage>
        <taxon>Bacteria</taxon>
        <taxon>Pseudomonadati</taxon>
        <taxon>Bacteroidota</taxon>
        <taxon>Chitinophagia</taxon>
        <taxon>Chitinophagales</taxon>
        <taxon>Chitinophagaceae</taxon>
        <taxon>Lacibacter</taxon>
    </lineage>
</organism>
<dbReference type="InterPro" id="IPR046346">
    <property type="entry name" value="Aminoacid_DH-like_N_sf"/>
</dbReference>
<dbReference type="InterPro" id="IPR036291">
    <property type="entry name" value="NAD(P)-bd_dom_sf"/>
</dbReference>
<sequence>MRQFGLIGYPLSHSFSKKYFTEKFAAENISGCNYELYAIESIDLLPSLLQNVQGLEGLNVTIPYKESVLPYLHDQSAAVQEIGACNCIRISNGKLTGFNTDVVGFRQSIEPLLKTHHRNALVLGTGGAAKAVVWVLKQLGIAYSYVSRKKAEGILSYEEITAAVLKNYPLVINTTPLGMQPNVLAKPSLPYECVTEDFLFYDLVYNPAKTAFLEAAEKQGATIKNGADMLVIQAEESWKIWNS</sequence>
<dbReference type="InterPro" id="IPR013708">
    <property type="entry name" value="Shikimate_DH-bd_N"/>
</dbReference>
<evidence type="ECO:0000313" key="6">
    <source>
        <dbReference type="Proteomes" id="UP000316167"/>
    </source>
</evidence>
<dbReference type="Pfam" id="PF08501">
    <property type="entry name" value="Shikimate_dh_N"/>
    <property type="match status" value="1"/>
</dbReference>
<protein>
    <submittedName>
        <fullName evidence="5">Shikimate dehydrogenase</fullName>
    </submittedName>
</protein>
<gene>
    <name evidence="5" type="ORF">IQ13_0043</name>
</gene>
<dbReference type="GO" id="GO:0004764">
    <property type="term" value="F:shikimate 3-dehydrogenase (NADP+) activity"/>
    <property type="evidence" value="ECO:0007669"/>
    <property type="project" value="InterPro"/>
</dbReference>
<dbReference type="AlphaFoldDB" id="A0A562SVV4"/>